<organism evidence="1 2">
    <name type="scientific">Leucogyrophana mollusca</name>
    <dbReference type="NCBI Taxonomy" id="85980"/>
    <lineage>
        <taxon>Eukaryota</taxon>
        <taxon>Fungi</taxon>
        <taxon>Dikarya</taxon>
        <taxon>Basidiomycota</taxon>
        <taxon>Agaricomycotina</taxon>
        <taxon>Agaricomycetes</taxon>
        <taxon>Agaricomycetidae</taxon>
        <taxon>Boletales</taxon>
        <taxon>Boletales incertae sedis</taxon>
        <taxon>Leucogyrophana</taxon>
    </lineage>
</organism>
<gene>
    <name evidence="1" type="ORF">BV22DRAFT_1130454</name>
</gene>
<accession>A0ACB8BDH1</accession>
<proteinExistence type="predicted"/>
<name>A0ACB8BDH1_9AGAM</name>
<sequence>MHRAYSLARLSEDERRRFITIGSGASETDSRALQVAPSWPRNKTYCYNTCSTLSVSTAPYISSPACTRSHWSVESPLTLEKLSADLNRVRPELEVGQPILPGDQDETIGIKESERYLLQVVLADIVALTPDNIEDPNVVWEGRHGWLSEYNKMALRRGREWRGSRSSGSREEYDSDYIFDSVSPPGERRASCTVSMDASDFE</sequence>
<protein>
    <submittedName>
        <fullName evidence="1">Uncharacterized protein</fullName>
    </submittedName>
</protein>
<dbReference type="EMBL" id="MU266445">
    <property type="protein sequence ID" value="KAH7923699.1"/>
    <property type="molecule type" value="Genomic_DNA"/>
</dbReference>
<dbReference type="Proteomes" id="UP000790709">
    <property type="component" value="Unassembled WGS sequence"/>
</dbReference>
<reference evidence="1" key="1">
    <citation type="journal article" date="2021" name="New Phytol.">
        <title>Evolutionary innovations through gain and loss of genes in the ectomycorrhizal Boletales.</title>
        <authorList>
            <person name="Wu G."/>
            <person name="Miyauchi S."/>
            <person name="Morin E."/>
            <person name="Kuo A."/>
            <person name="Drula E."/>
            <person name="Varga T."/>
            <person name="Kohler A."/>
            <person name="Feng B."/>
            <person name="Cao Y."/>
            <person name="Lipzen A."/>
            <person name="Daum C."/>
            <person name="Hundley H."/>
            <person name="Pangilinan J."/>
            <person name="Johnson J."/>
            <person name="Barry K."/>
            <person name="LaButti K."/>
            <person name="Ng V."/>
            <person name="Ahrendt S."/>
            <person name="Min B."/>
            <person name="Choi I.G."/>
            <person name="Park H."/>
            <person name="Plett J.M."/>
            <person name="Magnuson J."/>
            <person name="Spatafora J.W."/>
            <person name="Nagy L.G."/>
            <person name="Henrissat B."/>
            <person name="Grigoriev I.V."/>
            <person name="Yang Z.L."/>
            <person name="Xu J."/>
            <person name="Martin F.M."/>
        </authorList>
    </citation>
    <scope>NUCLEOTIDE SEQUENCE</scope>
    <source>
        <strain evidence="1">KUC20120723A-06</strain>
    </source>
</reference>
<keyword evidence="2" id="KW-1185">Reference proteome</keyword>
<evidence type="ECO:0000313" key="1">
    <source>
        <dbReference type="EMBL" id="KAH7923699.1"/>
    </source>
</evidence>
<comment type="caution">
    <text evidence="1">The sequence shown here is derived from an EMBL/GenBank/DDBJ whole genome shotgun (WGS) entry which is preliminary data.</text>
</comment>
<evidence type="ECO:0000313" key="2">
    <source>
        <dbReference type="Proteomes" id="UP000790709"/>
    </source>
</evidence>